<accession>A0A516RF94</accession>
<name>A0A516RF94_STRST</name>
<evidence type="ECO:0000256" key="1">
    <source>
        <dbReference type="SAM" id="Phobius"/>
    </source>
</evidence>
<evidence type="ECO:0000313" key="2">
    <source>
        <dbReference type="EMBL" id="QDQ14315.1"/>
    </source>
</evidence>
<keyword evidence="1" id="KW-1133">Transmembrane helix</keyword>
<sequence>MQFIKAHAARLYAVAVSAIALVAFYVPDLPDELVLGLVAAVLGVGEAVQRTEDGKTAEAFAKAPNA</sequence>
<dbReference type="RefSeq" id="WP_144321527.1">
    <property type="nucleotide sequence ID" value="NZ_CP040916.1"/>
</dbReference>
<dbReference type="Proteomes" id="UP000316806">
    <property type="component" value="Chromosome"/>
</dbReference>
<reference evidence="2 3" key="1">
    <citation type="journal article" date="2019" name="J. Ind. Microbiol. Biotechnol.">
        <title>The complete genomic sequence of Streptomyces spectabilis NRRL-2792 and identification of secondary metabolite biosynthetic gene clusters.</title>
        <authorList>
            <person name="Sinha A."/>
            <person name="Phillips-Salemka S."/>
            <person name="Niraula T.A."/>
            <person name="Short K.A."/>
            <person name="Niraula N.P."/>
        </authorList>
    </citation>
    <scope>NUCLEOTIDE SEQUENCE [LARGE SCALE GENOMIC DNA]</scope>
    <source>
        <strain evidence="2 3">NRRL 2792</strain>
    </source>
</reference>
<protein>
    <recommendedName>
        <fullName evidence="4">Holin</fullName>
    </recommendedName>
</protein>
<proteinExistence type="predicted"/>
<evidence type="ECO:0000313" key="3">
    <source>
        <dbReference type="Proteomes" id="UP000316806"/>
    </source>
</evidence>
<feature type="transmembrane region" description="Helical" evidence="1">
    <location>
        <begin position="7"/>
        <end position="26"/>
    </location>
</feature>
<keyword evidence="1" id="KW-0472">Membrane</keyword>
<keyword evidence="1" id="KW-0812">Transmembrane</keyword>
<gene>
    <name evidence="2" type="ORF">FH965_30180</name>
</gene>
<dbReference type="EMBL" id="CP040916">
    <property type="protein sequence ID" value="QDQ14315.1"/>
    <property type="molecule type" value="Genomic_DNA"/>
</dbReference>
<organism evidence="2 3">
    <name type="scientific">Streptomyces spectabilis</name>
    <dbReference type="NCBI Taxonomy" id="68270"/>
    <lineage>
        <taxon>Bacteria</taxon>
        <taxon>Bacillati</taxon>
        <taxon>Actinomycetota</taxon>
        <taxon>Actinomycetes</taxon>
        <taxon>Kitasatosporales</taxon>
        <taxon>Streptomycetaceae</taxon>
        <taxon>Streptomyces</taxon>
    </lineage>
</organism>
<dbReference type="AlphaFoldDB" id="A0A516RF94"/>
<evidence type="ECO:0008006" key="4">
    <source>
        <dbReference type="Google" id="ProtNLM"/>
    </source>
</evidence>